<dbReference type="PANTHER" id="PTHR11757:SF19">
    <property type="entry name" value="PROLYL ENDOPEPTIDASE-LIKE"/>
    <property type="match status" value="1"/>
</dbReference>
<dbReference type="Pfam" id="PF00326">
    <property type="entry name" value="Peptidase_S9"/>
    <property type="match status" value="1"/>
</dbReference>
<dbReference type="AlphaFoldDB" id="A0A9N9GLT1"/>
<dbReference type="Proteomes" id="UP000789759">
    <property type="component" value="Unassembled WGS sequence"/>
</dbReference>
<dbReference type="InterPro" id="IPR029058">
    <property type="entry name" value="AB_hydrolase_fold"/>
</dbReference>
<evidence type="ECO:0000313" key="10">
    <source>
        <dbReference type="Proteomes" id="UP000789759"/>
    </source>
</evidence>
<reference evidence="9" key="1">
    <citation type="submission" date="2021-06" db="EMBL/GenBank/DDBJ databases">
        <authorList>
            <person name="Kallberg Y."/>
            <person name="Tangrot J."/>
            <person name="Rosling A."/>
        </authorList>
    </citation>
    <scope>NUCLEOTIDE SEQUENCE</scope>
    <source>
        <strain evidence="9">FL966</strain>
    </source>
</reference>
<evidence type="ECO:0000256" key="5">
    <source>
        <dbReference type="ARBA" id="ARBA00045448"/>
    </source>
</evidence>
<dbReference type="Gene3D" id="3.40.50.1820">
    <property type="entry name" value="alpha/beta hydrolase"/>
    <property type="match status" value="1"/>
</dbReference>
<dbReference type="InterPro" id="IPR051543">
    <property type="entry name" value="Serine_Peptidase_S9A"/>
</dbReference>
<evidence type="ECO:0000256" key="3">
    <source>
        <dbReference type="ARBA" id="ARBA00022801"/>
    </source>
</evidence>
<keyword evidence="2 6" id="KW-0645">Protease</keyword>
<dbReference type="SUPFAM" id="SSF53474">
    <property type="entry name" value="alpha/beta-Hydrolases"/>
    <property type="match status" value="1"/>
</dbReference>
<comment type="similarity">
    <text evidence="1 6">Belongs to the peptidase S9A family.</text>
</comment>
<keyword evidence="3 6" id="KW-0378">Hydrolase</keyword>
<dbReference type="SUPFAM" id="SSF50993">
    <property type="entry name" value="Peptidase/esterase 'gauge' domain"/>
    <property type="match status" value="1"/>
</dbReference>
<dbReference type="Pfam" id="PF02897">
    <property type="entry name" value="Peptidase_S9_N"/>
    <property type="match status" value="1"/>
</dbReference>
<accession>A0A9N9GLT1</accession>
<dbReference type="PRINTS" id="PR00862">
    <property type="entry name" value="PROLIGOPTASE"/>
</dbReference>
<dbReference type="Gene3D" id="2.130.10.120">
    <property type="entry name" value="Prolyl oligopeptidase, N-terminal domain"/>
    <property type="match status" value="1"/>
</dbReference>
<evidence type="ECO:0000259" key="8">
    <source>
        <dbReference type="Pfam" id="PF02897"/>
    </source>
</evidence>
<comment type="caution">
    <text evidence="9">The sequence shown here is derived from an EMBL/GenBank/DDBJ whole genome shotgun (WGS) entry which is preliminary data.</text>
</comment>
<evidence type="ECO:0000256" key="4">
    <source>
        <dbReference type="ARBA" id="ARBA00022825"/>
    </source>
</evidence>
<feature type="domain" description="Peptidase S9A N-terminal" evidence="8">
    <location>
        <begin position="2"/>
        <end position="350"/>
    </location>
</feature>
<evidence type="ECO:0000256" key="2">
    <source>
        <dbReference type="ARBA" id="ARBA00022670"/>
    </source>
</evidence>
<keyword evidence="10" id="KW-1185">Reference proteome</keyword>
<evidence type="ECO:0000313" key="9">
    <source>
        <dbReference type="EMBL" id="CAG8615129.1"/>
    </source>
</evidence>
<dbReference type="GO" id="GO:0004252">
    <property type="term" value="F:serine-type endopeptidase activity"/>
    <property type="evidence" value="ECO:0007669"/>
    <property type="project" value="UniProtKB-UniRule"/>
</dbReference>
<feature type="domain" description="Peptidase S9 prolyl oligopeptidase catalytic" evidence="7">
    <location>
        <begin position="416"/>
        <end position="644"/>
    </location>
</feature>
<name>A0A9N9GLT1_9GLOM</name>
<comment type="function">
    <text evidence="5">Serine peptidase whose precise substrate specificity remains unclear. Does not cleave peptides after a arginine or lysine residue. Regulates trans-Golgi network morphology and sorting by regulating the membrane binding of the AP-1 complex. May play a role in the regulation of synaptic vesicle exocytosis.</text>
</comment>
<dbReference type="GO" id="GO:0006508">
    <property type="term" value="P:proteolysis"/>
    <property type="evidence" value="ECO:0007669"/>
    <property type="project" value="UniProtKB-KW"/>
</dbReference>
<keyword evidence="4 6" id="KW-0720">Serine protease</keyword>
<evidence type="ECO:0000256" key="6">
    <source>
        <dbReference type="RuleBase" id="RU368024"/>
    </source>
</evidence>
<sequence length="647" mass="74667">MMVNTKSLQRQLFVEMKNKLMTPGAISPLKVISNGYEYYSKPSNYGNIYYRRKKGNLSSEEVLLDSKKLARENKQIKSILLSTDENLLGYLVEKEGDEVGSLHFKGLSRNNNYQNEILSGVFNFLWGTNIHTVYYTATDEQLRPCKVYAHKMGTSQRNDVLLYEEKDHTSFVDITCTKDLSFIMINSNTFSSSEVWFFDAHHDMSQGIPELKLIEPRTFGLEYYVDHRDGYFYILTNAENSHNFKLVRTRIENHGKKYWETIFTVKETERIEDVELFQDYAVIFAKSEGLPVLMCYELKSSDVHQIILPTNLCAVSPEINIDCNTNIVRFTCNLPLAHETTYEYDMKARKLYSIRYKSINGFDSNLYTCYRTRAKASDGAEIPITILHKKSLIMNHNNPVLVRSYGAYGITIDPDFQLEHFPMLERGWVIALAHVRGGSELGYSWYDQGRLMNKKNSFTDFISVVEYLINAGYTNTSKISAIGVSAGGAAFNMRPDLFRALILRVPFLDPLTSMLDPNLPLTKIEYNEWGNPLEHEDIYKYISNYAPYDNISHDTTINDNLKQYNIGTSILVTAGMQDQRVNYWQALKWVSRMRIRQAKQFWPYKDSNILILKIDTDKGHFGSSFNNQSDRIGDLAFELAFLITQVQ</sequence>
<proteinExistence type="inferred from homology"/>
<dbReference type="InterPro" id="IPR001375">
    <property type="entry name" value="Peptidase_S9_cat"/>
</dbReference>
<evidence type="ECO:0000256" key="1">
    <source>
        <dbReference type="ARBA" id="ARBA00005228"/>
    </source>
</evidence>
<evidence type="ECO:0000259" key="7">
    <source>
        <dbReference type="Pfam" id="PF00326"/>
    </source>
</evidence>
<organism evidence="9 10">
    <name type="scientific">Cetraspora pellucida</name>
    <dbReference type="NCBI Taxonomy" id="1433469"/>
    <lineage>
        <taxon>Eukaryota</taxon>
        <taxon>Fungi</taxon>
        <taxon>Fungi incertae sedis</taxon>
        <taxon>Mucoromycota</taxon>
        <taxon>Glomeromycotina</taxon>
        <taxon>Glomeromycetes</taxon>
        <taxon>Diversisporales</taxon>
        <taxon>Gigasporaceae</taxon>
        <taxon>Cetraspora</taxon>
    </lineage>
</organism>
<dbReference type="InterPro" id="IPR002470">
    <property type="entry name" value="Peptidase_S9A"/>
</dbReference>
<protein>
    <recommendedName>
        <fullName evidence="6">Prolyl endopeptidase</fullName>
        <ecNumber evidence="6">3.4.21.-</ecNumber>
    </recommendedName>
</protein>
<dbReference type="OrthoDB" id="248387at2759"/>
<dbReference type="EC" id="3.4.21.-" evidence="6"/>
<dbReference type="InterPro" id="IPR023302">
    <property type="entry name" value="Pept_S9A_N"/>
</dbReference>
<dbReference type="PANTHER" id="PTHR11757">
    <property type="entry name" value="PROTEASE FAMILY S9A OLIGOPEPTIDASE"/>
    <property type="match status" value="1"/>
</dbReference>
<gene>
    <name evidence="9" type="ORF">CPELLU_LOCUS7645</name>
</gene>
<dbReference type="EMBL" id="CAJVQA010005187">
    <property type="protein sequence ID" value="CAG8615129.1"/>
    <property type="molecule type" value="Genomic_DNA"/>
</dbReference>